<dbReference type="Proteomes" id="UP000007065">
    <property type="component" value="Chromosome"/>
</dbReference>
<dbReference type="EMBL" id="CU179680">
    <property type="protein sequence ID" value="CAL59418.1"/>
    <property type="molecule type" value="Genomic_DNA"/>
</dbReference>
<dbReference type="AlphaFoldDB" id="A5IZF9"/>
<dbReference type="GO" id="GO:0006450">
    <property type="term" value="P:regulation of translational fidelity"/>
    <property type="evidence" value="ECO:0007669"/>
    <property type="project" value="InterPro"/>
</dbReference>
<evidence type="ECO:0000313" key="1">
    <source>
        <dbReference type="EMBL" id="CAL59418.1"/>
    </source>
</evidence>
<dbReference type="Pfam" id="PF02686">
    <property type="entry name" value="GatC"/>
    <property type="match status" value="1"/>
</dbReference>
<dbReference type="STRING" id="347257.MAG7180"/>
<sequence length="101" mass="11854">MKENIREELKEIASSLMFKIDDKVMDDIMEIWADLNSRIAWLKDIDTTNVLPLSHINEEKFTDFLREDAENEMIVSIKKQELLTNAADYDSDYILTNKVVK</sequence>
<dbReference type="InterPro" id="IPR036113">
    <property type="entry name" value="Asp/Glu-ADT_sf_sub_c"/>
</dbReference>
<protein>
    <submittedName>
        <fullName evidence="1">Uncharacterized protein</fullName>
    </submittedName>
</protein>
<reference evidence="2" key="1">
    <citation type="journal article" date="2007" name="PLoS Genet.">
        <title>Being pathogenic, plastic, and sexual while living with a nearly minimal bacterial genome.</title>
        <authorList>
            <person name="Sirand-Pugnet P."/>
            <person name="Lartigue C."/>
            <person name="Marenda M."/>
            <person name="Jacob D."/>
            <person name="Barre A."/>
            <person name="Barbe V."/>
            <person name="Schenowitz C."/>
            <person name="Mangenot S."/>
            <person name="Couloux A."/>
            <person name="Segurens B."/>
            <person name="de Daruvar A."/>
            <person name="Blanchard A."/>
            <person name="Citti C."/>
        </authorList>
    </citation>
    <scope>NUCLEOTIDE SEQUENCE [LARGE SCALE GENOMIC DNA]</scope>
    <source>
        <strain evidence="2">PG2</strain>
    </source>
</reference>
<accession>A5IZF9</accession>
<name>A5IZF9_MYCAP</name>
<dbReference type="GeneID" id="93358443"/>
<dbReference type="RefSeq" id="WP_011949871.1">
    <property type="nucleotide sequence ID" value="NC_009497.1"/>
</dbReference>
<dbReference type="SUPFAM" id="SSF141000">
    <property type="entry name" value="Glu-tRNAGln amidotransferase C subunit"/>
    <property type="match status" value="1"/>
</dbReference>
<proteinExistence type="predicted"/>
<evidence type="ECO:0000313" key="2">
    <source>
        <dbReference type="Proteomes" id="UP000007065"/>
    </source>
</evidence>
<gene>
    <name evidence="1" type="ordered locus">MAG7180</name>
</gene>
<dbReference type="HOGENOM" id="CLU_105899_4_0_14"/>
<dbReference type="KEGG" id="maa:MAG7180"/>
<organism evidence="1 2">
    <name type="scientific">Mycoplasmopsis agalactiae (strain NCTC 10123 / CIP 59.7 / PG2)</name>
    <name type="common">Mycoplasma agalactiae</name>
    <dbReference type="NCBI Taxonomy" id="347257"/>
    <lineage>
        <taxon>Bacteria</taxon>
        <taxon>Bacillati</taxon>
        <taxon>Mycoplasmatota</taxon>
        <taxon>Mycoplasmoidales</taxon>
        <taxon>Metamycoplasmataceae</taxon>
        <taxon>Mycoplasmopsis</taxon>
    </lineage>
</organism>
<dbReference type="InterPro" id="IPR003837">
    <property type="entry name" value="GatC"/>
</dbReference>
<keyword evidence="2" id="KW-1185">Reference proteome</keyword>